<keyword evidence="3" id="KW-1185">Reference proteome</keyword>
<dbReference type="EMBL" id="FNXY01000003">
    <property type="protein sequence ID" value="SEI72985.1"/>
    <property type="molecule type" value="Genomic_DNA"/>
</dbReference>
<keyword evidence="1" id="KW-1133">Transmembrane helix</keyword>
<dbReference type="AlphaFoldDB" id="A0A1H6T9R9"/>
<accession>A0A1H6T9R9</accession>
<protein>
    <submittedName>
        <fullName evidence="2">Uncharacterized protein</fullName>
    </submittedName>
</protein>
<reference evidence="2 3" key="1">
    <citation type="submission" date="2016-10" db="EMBL/GenBank/DDBJ databases">
        <authorList>
            <person name="de Groot N.N."/>
        </authorList>
    </citation>
    <scope>NUCLEOTIDE SEQUENCE [LARGE SCALE GENOMIC DNA]</scope>
    <source>
        <strain evidence="2 3">DSM 19938</strain>
    </source>
</reference>
<dbReference type="Proteomes" id="UP000199532">
    <property type="component" value="Unassembled WGS sequence"/>
</dbReference>
<feature type="transmembrane region" description="Helical" evidence="1">
    <location>
        <begin position="6"/>
        <end position="23"/>
    </location>
</feature>
<keyword evidence="1" id="KW-0812">Transmembrane</keyword>
<dbReference type="RefSeq" id="WP_229209550.1">
    <property type="nucleotide sequence ID" value="NZ_FNXY01000003.1"/>
</dbReference>
<keyword evidence="1" id="KW-0472">Membrane</keyword>
<proteinExistence type="predicted"/>
<evidence type="ECO:0000313" key="2">
    <source>
        <dbReference type="EMBL" id="SEI72985.1"/>
    </source>
</evidence>
<dbReference type="STRING" id="408657.SAMN04487995_1912"/>
<name>A0A1H6T9R9_9BACT</name>
<evidence type="ECO:0000313" key="3">
    <source>
        <dbReference type="Proteomes" id="UP000199532"/>
    </source>
</evidence>
<sequence>MKPVKFFGFIFIILFSSFVNIAVDKSEFYKAFSGRTEVEIDEMIMLLEKEKSSSATLAYQGALYMKKASFVKGVNGKVKTFKKGAHLLEDEISKKPSNTEYRFLRLAVQEHAPKVLKYNKNLDADKKAVVEGYKSLDPELKKIVKNYASGSEILKVDDLQ</sequence>
<organism evidence="2 3">
    <name type="scientific">Dyadobacter koreensis</name>
    <dbReference type="NCBI Taxonomy" id="408657"/>
    <lineage>
        <taxon>Bacteria</taxon>
        <taxon>Pseudomonadati</taxon>
        <taxon>Bacteroidota</taxon>
        <taxon>Cytophagia</taxon>
        <taxon>Cytophagales</taxon>
        <taxon>Spirosomataceae</taxon>
        <taxon>Dyadobacter</taxon>
    </lineage>
</organism>
<evidence type="ECO:0000256" key="1">
    <source>
        <dbReference type="SAM" id="Phobius"/>
    </source>
</evidence>
<gene>
    <name evidence="2" type="ORF">SAMN04487995_1912</name>
</gene>